<keyword evidence="2" id="KW-1185">Reference proteome</keyword>
<sequence length="266" mass="29495">MVVTGFNSLPVAQDQRVKFSLQVSCQDRGRGHWRQVRQKFGLFNRGSPRGSSPEEQKGKYISRDSLPDLVKHVKVNMEFSDDEAPDTSSGSLLHQFQSTLPVDVPIHPCIQEVIKWEWPDPDKFILPCFMAKLYPLQDMSQVLPDSIHIDSFVASLVGWTSLDKDVVVRDLVGKKVDGSLKKAYFGNHLMLRAGIDGTYVAQSLLSDLKSLGRALDKSSDCTGLLAFIDRQVEFLSDISFDVVHASLLAAGACVGLQESGSQRLED</sequence>
<gene>
    <name evidence="1" type="ORF">NDU88_003856</name>
</gene>
<evidence type="ECO:0000313" key="1">
    <source>
        <dbReference type="EMBL" id="KAJ1137458.1"/>
    </source>
</evidence>
<name>A0AAV7QGM9_PLEWA</name>
<comment type="caution">
    <text evidence="1">The sequence shown here is derived from an EMBL/GenBank/DDBJ whole genome shotgun (WGS) entry which is preliminary data.</text>
</comment>
<dbReference type="Gene3D" id="1.10.287.3160">
    <property type="match status" value="1"/>
</dbReference>
<evidence type="ECO:0000313" key="2">
    <source>
        <dbReference type="Proteomes" id="UP001066276"/>
    </source>
</evidence>
<proteinExistence type="predicted"/>
<dbReference type="Proteomes" id="UP001066276">
    <property type="component" value="Chromosome 6"/>
</dbReference>
<organism evidence="1 2">
    <name type="scientific">Pleurodeles waltl</name>
    <name type="common">Iberian ribbed newt</name>
    <dbReference type="NCBI Taxonomy" id="8319"/>
    <lineage>
        <taxon>Eukaryota</taxon>
        <taxon>Metazoa</taxon>
        <taxon>Chordata</taxon>
        <taxon>Craniata</taxon>
        <taxon>Vertebrata</taxon>
        <taxon>Euteleostomi</taxon>
        <taxon>Amphibia</taxon>
        <taxon>Batrachia</taxon>
        <taxon>Caudata</taxon>
        <taxon>Salamandroidea</taxon>
        <taxon>Salamandridae</taxon>
        <taxon>Pleurodelinae</taxon>
        <taxon>Pleurodeles</taxon>
    </lineage>
</organism>
<accession>A0AAV7QGM9</accession>
<reference evidence="1" key="1">
    <citation type="journal article" date="2022" name="bioRxiv">
        <title>Sequencing and chromosome-scale assembly of the giantPleurodeles waltlgenome.</title>
        <authorList>
            <person name="Brown T."/>
            <person name="Elewa A."/>
            <person name="Iarovenko S."/>
            <person name="Subramanian E."/>
            <person name="Araus A.J."/>
            <person name="Petzold A."/>
            <person name="Susuki M."/>
            <person name="Suzuki K.-i.T."/>
            <person name="Hayashi T."/>
            <person name="Toyoda A."/>
            <person name="Oliveira C."/>
            <person name="Osipova E."/>
            <person name="Leigh N.D."/>
            <person name="Simon A."/>
            <person name="Yun M.H."/>
        </authorList>
    </citation>
    <scope>NUCLEOTIDE SEQUENCE</scope>
    <source>
        <strain evidence="1">20211129_DDA</strain>
        <tissue evidence="1">Liver</tissue>
    </source>
</reference>
<protein>
    <submittedName>
        <fullName evidence="1">Uncharacterized protein</fullName>
    </submittedName>
</protein>
<dbReference type="AlphaFoldDB" id="A0AAV7QGM9"/>
<dbReference type="EMBL" id="JANPWB010000010">
    <property type="protein sequence ID" value="KAJ1137458.1"/>
    <property type="molecule type" value="Genomic_DNA"/>
</dbReference>